<dbReference type="Pfam" id="PF05400">
    <property type="entry name" value="FliT"/>
    <property type="match status" value="1"/>
</dbReference>
<comment type="subcellular location">
    <subcellularLocation>
        <location evidence="1">Cytoplasm</location>
        <location evidence="1">Cytosol</location>
    </subcellularLocation>
</comment>
<evidence type="ECO:0000256" key="2">
    <source>
        <dbReference type="ARBA" id="ARBA00022490"/>
    </source>
</evidence>
<keyword evidence="2" id="KW-0963">Cytoplasm</keyword>
<keyword evidence="7" id="KW-1185">Reference proteome</keyword>
<dbReference type="KEGG" id="mah:MEALZ_0750"/>
<proteinExistence type="predicted"/>
<dbReference type="Proteomes" id="UP000008315">
    <property type="component" value="Chromosome"/>
</dbReference>
<dbReference type="STRING" id="1091494.MEALZ_0750"/>
<keyword evidence="3" id="KW-1005">Bacterial flagellum biogenesis</keyword>
<dbReference type="RefSeq" id="WP_014147249.1">
    <property type="nucleotide sequence ID" value="NC_016112.1"/>
</dbReference>
<evidence type="ECO:0000313" key="6">
    <source>
        <dbReference type="EMBL" id="CCE22445.1"/>
    </source>
</evidence>
<dbReference type="Gene3D" id="6.10.250.50">
    <property type="match status" value="1"/>
</dbReference>
<dbReference type="HOGENOM" id="CLU_2180730_0_0_6"/>
<dbReference type="EMBL" id="FO082060">
    <property type="protein sequence ID" value="CCE22445.1"/>
    <property type="molecule type" value="Genomic_DNA"/>
</dbReference>
<evidence type="ECO:0000313" key="7">
    <source>
        <dbReference type="Proteomes" id="UP000008315"/>
    </source>
</evidence>
<accession>G4T1M3</accession>
<dbReference type="SUPFAM" id="SSF140560">
    <property type="entry name" value="TM0693-like"/>
    <property type="match status" value="1"/>
</dbReference>
<dbReference type="AlphaFoldDB" id="G4T1M3"/>
<name>G4T1M3_META2</name>
<dbReference type="InterPro" id="IPR037285">
    <property type="entry name" value="TM0693-like_sf"/>
</dbReference>
<evidence type="ECO:0000256" key="4">
    <source>
        <dbReference type="ARBA" id="ARBA00023186"/>
    </source>
</evidence>
<evidence type="ECO:0000256" key="3">
    <source>
        <dbReference type="ARBA" id="ARBA00022795"/>
    </source>
</evidence>
<evidence type="ECO:0000256" key="5">
    <source>
        <dbReference type="ARBA" id="ARBA00093797"/>
    </source>
</evidence>
<sequence length="109" mass="12563">MDSVNDLIKELTAFSDLIGQAIDDEKWEYLNDLLARRQDCLERLFSRSDGGEDKNELSSLLRKVQREDEHYMAKVQARKLALQKEAGALNQGRKSIKAYQVISDDFARE</sequence>
<dbReference type="PATRIC" id="fig|271065.3.peg.767"/>
<dbReference type="InterPro" id="IPR008622">
    <property type="entry name" value="FliT"/>
</dbReference>
<dbReference type="GO" id="GO:0044781">
    <property type="term" value="P:bacterial-type flagellum organization"/>
    <property type="evidence" value="ECO:0007669"/>
    <property type="project" value="UniProtKB-KW"/>
</dbReference>
<organism evidence="6 7">
    <name type="scientific">Methylotuvimicrobium alcaliphilum (strain DSM 19304 / NCIMB 14124 / VKM B-2133 / 20Z)</name>
    <name type="common">Methylomicrobium alcaliphilum</name>
    <dbReference type="NCBI Taxonomy" id="1091494"/>
    <lineage>
        <taxon>Bacteria</taxon>
        <taxon>Pseudomonadati</taxon>
        <taxon>Pseudomonadota</taxon>
        <taxon>Gammaproteobacteria</taxon>
        <taxon>Methylococcales</taxon>
        <taxon>Methylococcaceae</taxon>
        <taxon>Methylotuvimicrobium</taxon>
    </lineage>
</organism>
<protein>
    <recommendedName>
        <fullName evidence="5">Flagellar protein FliT</fullName>
    </recommendedName>
</protein>
<gene>
    <name evidence="6" type="ordered locus">MEALZ_0750</name>
</gene>
<reference evidence="7" key="1">
    <citation type="journal article" date="2012" name="J. Bacteriol.">
        <title>Genome sequence of the haloalkaliphilic methanotrophic bacterium Methylomicrobium alcaliphilum 20Z.</title>
        <authorList>
            <person name="Vuilleumier S."/>
            <person name="Khmelenina V.N."/>
            <person name="Bringel F."/>
            <person name="Reshetnikov A.S."/>
            <person name="Lajus A."/>
            <person name="Mangenot S."/>
            <person name="Rouy Z."/>
            <person name="Op den Camp H.J."/>
            <person name="Jetten M.S."/>
            <person name="Dispirito A.A."/>
            <person name="Dunfield P."/>
            <person name="Klotz M.G."/>
            <person name="Semrau J.D."/>
            <person name="Stein L.Y."/>
            <person name="Barbe V."/>
            <person name="Medigue C."/>
            <person name="Trotsenko Y.A."/>
            <person name="Kalyuzhnaya M.G."/>
        </authorList>
    </citation>
    <scope>NUCLEOTIDE SEQUENCE [LARGE SCALE GENOMIC DNA]</scope>
    <source>
        <strain evidence="7">DSM 19304 / NCIMB 14124 / VKM B-2133 / 20Z</strain>
    </source>
</reference>
<keyword evidence="4" id="KW-0143">Chaperone</keyword>
<evidence type="ECO:0000256" key="1">
    <source>
        <dbReference type="ARBA" id="ARBA00004514"/>
    </source>
</evidence>